<comment type="similarity">
    <text evidence="1">Belongs to the type-I restriction system S methylase family.</text>
</comment>
<keyword evidence="5" id="KW-0255">Endonuclease</keyword>
<dbReference type="AlphaFoldDB" id="A0A3N0X040"/>
<dbReference type="OrthoDB" id="667970at2"/>
<keyword evidence="2" id="KW-0680">Restriction system</keyword>
<keyword evidence="5" id="KW-0540">Nuclease</keyword>
<feature type="domain" description="Type I restriction modification DNA specificity" evidence="4">
    <location>
        <begin position="235"/>
        <end position="400"/>
    </location>
</feature>
<keyword evidence="5" id="KW-0378">Hydrolase</keyword>
<dbReference type="InterPro" id="IPR000055">
    <property type="entry name" value="Restrct_endonuc_typeI_TRD"/>
</dbReference>
<keyword evidence="3" id="KW-0238">DNA-binding</keyword>
<dbReference type="InterPro" id="IPR052021">
    <property type="entry name" value="Type-I_RS_S_subunit"/>
</dbReference>
<dbReference type="SUPFAM" id="SSF116734">
    <property type="entry name" value="DNA methylase specificity domain"/>
    <property type="match status" value="2"/>
</dbReference>
<comment type="caution">
    <text evidence="5">The sequence shown here is derived from an EMBL/GenBank/DDBJ whole genome shotgun (WGS) entry which is preliminary data.</text>
</comment>
<dbReference type="Proteomes" id="UP000270224">
    <property type="component" value="Unassembled WGS sequence"/>
</dbReference>
<sequence length="419" mass="47597">MSKEKLIPELRFPEFTDEGEWKESLLGSVVEMKGRIGYRGYTIQDIVEKGKGAITLSPSNFNENGQLNFEKCTYISWDKYEESPEIQLAEGQTVLVKTASVGKTAYVDKLPEKATVNPQIVVLKPKTIHNRFLAFTVSHYNTQDQIRNNVGAGAIPNISQEIISKLKILLPPDKKRKEQEKIASCLSSLDEVIDAHSQKLEVLKDHKKGLMQNLFPQEGKKVPKYRFKEFENDGEWMEKILSEVADYENGKAHEQDISANGKFVVVNSKFISTDGEVAKSSNTAYCLAEIGDVLMVLSDIPNGRAIAKCFYVNEKNKYTVNQRVCKITSFDCDSLFLYYTMNRNPYFLAFDDGVKQTNLRNDDVQSFPFLVPVDPKEQQKIAFCLSYLDSLITKQTENIEQLKLHKKGLMQGLFPKIND</sequence>
<dbReference type="GO" id="GO:0009307">
    <property type="term" value="P:DNA restriction-modification system"/>
    <property type="evidence" value="ECO:0007669"/>
    <property type="project" value="UniProtKB-KW"/>
</dbReference>
<feature type="domain" description="Type I restriction modification DNA specificity" evidence="4">
    <location>
        <begin position="41"/>
        <end position="204"/>
    </location>
</feature>
<evidence type="ECO:0000256" key="2">
    <source>
        <dbReference type="ARBA" id="ARBA00022747"/>
    </source>
</evidence>
<reference evidence="6" key="1">
    <citation type="submission" date="2018-11" db="EMBL/GenBank/DDBJ databases">
        <title>Proposal to divide the Flavobacteriaceae and reorganize its genera based on Amino Acid Identity values calculated from whole genome sequences.</title>
        <authorList>
            <person name="Nicholson A.C."/>
            <person name="Gulvik C.A."/>
            <person name="Whitney A.M."/>
            <person name="Humrighouse B.W."/>
            <person name="Bell M."/>
            <person name="Holmens B."/>
            <person name="Steigerwalt A."/>
            <person name="Villarma A."/>
            <person name="Sheth M."/>
            <person name="Batra D."/>
            <person name="Pryor J."/>
            <person name="Bernardet J.-F."/>
            <person name="Hugo C."/>
            <person name="Kampfer P."/>
            <person name="Newman J."/>
            <person name="Mcquiston J.R."/>
        </authorList>
    </citation>
    <scope>NUCLEOTIDE SEQUENCE [LARGE SCALE GENOMIC DNA]</scope>
    <source>
        <strain evidence="6">H3056</strain>
    </source>
</reference>
<dbReference type="Gene3D" id="3.90.220.20">
    <property type="entry name" value="DNA methylase specificity domains"/>
    <property type="match status" value="2"/>
</dbReference>
<evidence type="ECO:0000256" key="3">
    <source>
        <dbReference type="ARBA" id="ARBA00023125"/>
    </source>
</evidence>
<dbReference type="GO" id="GO:0004519">
    <property type="term" value="F:endonuclease activity"/>
    <property type="evidence" value="ECO:0007669"/>
    <property type="project" value="UniProtKB-KW"/>
</dbReference>
<name>A0A3N0X040_9FLAO</name>
<dbReference type="EMBL" id="RJUG01000001">
    <property type="protein sequence ID" value="ROI10754.1"/>
    <property type="molecule type" value="Genomic_DNA"/>
</dbReference>
<dbReference type="RefSeq" id="WP_123264842.1">
    <property type="nucleotide sequence ID" value="NZ_RJUG01000001.1"/>
</dbReference>
<dbReference type="PANTHER" id="PTHR30408">
    <property type="entry name" value="TYPE-1 RESTRICTION ENZYME ECOKI SPECIFICITY PROTEIN"/>
    <property type="match status" value="1"/>
</dbReference>
<dbReference type="Pfam" id="PF01420">
    <property type="entry name" value="Methylase_S"/>
    <property type="match status" value="2"/>
</dbReference>
<evidence type="ECO:0000256" key="1">
    <source>
        <dbReference type="ARBA" id="ARBA00010923"/>
    </source>
</evidence>
<proteinExistence type="inferred from homology"/>
<dbReference type="GO" id="GO:0003677">
    <property type="term" value="F:DNA binding"/>
    <property type="evidence" value="ECO:0007669"/>
    <property type="project" value="UniProtKB-KW"/>
</dbReference>
<accession>A0A3N0X040</accession>
<evidence type="ECO:0000259" key="4">
    <source>
        <dbReference type="Pfam" id="PF01420"/>
    </source>
</evidence>
<evidence type="ECO:0000313" key="5">
    <source>
        <dbReference type="EMBL" id="ROI10754.1"/>
    </source>
</evidence>
<dbReference type="PANTHER" id="PTHR30408:SF12">
    <property type="entry name" value="TYPE I RESTRICTION ENZYME MJAVIII SPECIFICITY SUBUNIT"/>
    <property type="match status" value="1"/>
</dbReference>
<protein>
    <submittedName>
        <fullName evidence="5">Restriction endonuclease subunit S</fullName>
    </submittedName>
</protein>
<gene>
    <name evidence="5" type="ORF">EGI11_02355</name>
</gene>
<dbReference type="InterPro" id="IPR044946">
    <property type="entry name" value="Restrct_endonuc_typeI_TRD_sf"/>
</dbReference>
<evidence type="ECO:0000313" key="6">
    <source>
        <dbReference type="Proteomes" id="UP000270224"/>
    </source>
</evidence>
<organism evidence="5 6">
    <name type="scientific">Kaistella daneshvariae</name>
    <dbReference type="NCBI Taxonomy" id="2487074"/>
    <lineage>
        <taxon>Bacteria</taxon>
        <taxon>Pseudomonadati</taxon>
        <taxon>Bacteroidota</taxon>
        <taxon>Flavobacteriia</taxon>
        <taxon>Flavobacteriales</taxon>
        <taxon>Weeksellaceae</taxon>
        <taxon>Chryseobacterium group</taxon>
        <taxon>Kaistella</taxon>
    </lineage>
</organism>